<evidence type="ECO:0000313" key="2">
    <source>
        <dbReference type="Proteomes" id="UP000295832"/>
    </source>
</evidence>
<comment type="caution">
    <text evidence="1">The sequence shown here is derived from an EMBL/GenBank/DDBJ whole genome shotgun (WGS) entry which is preliminary data.</text>
</comment>
<proteinExistence type="predicted"/>
<organism evidence="1 2">
    <name type="scientific">Orenia marismortui</name>
    <dbReference type="NCBI Taxonomy" id="46469"/>
    <lineage>
        <taxon>Bacteria</taxon>
        <taxon>Bacillati</taxon>
        <taxon>Bacillota</taxon>
        <taxon>Clostridia</taxon>
        <taxon>Halanaerobiales</taxon>
        <taxon>Halobacteroidaceae</taxon>
        <taxon>Orenia</taxon>
    </lineage>
</organism>
<accession>A0A4R8HB24</accession>
<dbReference type="AlphaFoldDB" id="A0A4R8HB24"/>
<evidence type="ECO:0000313" key="1">
    <source>
        <dbReference type="EMBL" id="TDX52899.1"/>
    </source>
</evidence>
<dbReference type="STRING" id="926561.GCA_000379025_00329"/>
<dbReference type="InterPro" id="IPR021525">
    <property type="entry name" value="DUF3189"/>
</dbReference>
<reference evidence="1 2" key="1">
    <citation type="submission" date="2019-03" db="EMBL/GenBank/DDBJ databases">
        <title>Subsurface microbial communities from deep shales in Ohio and West Virginia, USA.</title>
        <authorList>
            <person name="Wrighton K."/>
        </authorList>
    </citation>
    <scope>NUCLEOTIDE SEQUENCE [LARGE SCALE GENOMIC DNA]</scope>
    <source>
        <strain evidence="1 2">MSL 6dP</strain>
    </source>
</reference>
<name>A0A4R8HB24_9FIRM</name>
<protein>
    <submittedName>
        <fullName evidence="1">Uncharacterized protein DUF3189</fullName>
    </submittedName>
</protein>
<sequence length="150" mass="17366">MKIIYYSQSDDFIAKLVACFYLKKSNINLSIEKVIEVSFIKQVFERGISSKGLIFLGKDKYNHDVLALDCQKQGEIIKRMLYGVKRVFQLEEKILFINTDKCINKSIKIGRFLSDIGLNSIGCFFIKRGIEKSYKDIIKLLNYTTKKVDS</sequence>
<keyword evidence="2" id="KW-1185">Reference proteome</keyword>
<dbReference type="Proteomes" id="UP000295832">
    <property type="component" value="Unassembled WGS sequence"/>
</dbReference>
<dbReference type="Pfam" id="PF11385">
    <property type="entry name" value="DUF3189"/>
    <property type="match status" value="1"/>
</dbReference>
<dbReference type="RefSeq" id="WP_134115091.1">
    <property type="nucleotide sequence ID" value="NZ_SOEG01000004.1"/>
</dbReference>
<gene>
    <name evidence="1" type="ORF">C7959_10424</name>
</gene>
<dbReference type="EMBL" id="SOEG01000004">
    <property type="protein sequence ID" value="TDX52899.1"/>
    <property type="molecule type" value="Genomic_DNA"/>
</dbReference>